<protein>
    <recommendedName>
        <fullName evidence="4">Transmembrane anchored protein</fullName>
    </recommendedName>
</protein>
<dbReference type="Proteomes" id="UP001241472">
    <property type="component" value="Unassembled WGS sequence"/>
</dbReference>
<accession>A0ABT9PYG1</accession>
<dbReference type="RefSeq" id="WP_306838075.1">
    <property type="nucleotide sequence ID" value="NZ_JAUSRF010000016.1"/>
</dbReference>
<keyword evidence="1" id="KW-0812">Transmembrane</keyword>
<gene>
    <name evidence="2" type="ORF">J2T09_004243</name>
</gene>
<sequence length="256" mass="28017">MAQQDDYQEPLISNRMALGITAALALMAAATFAISLGASWIGPRLALGSHSDSREQIIVRIGQDELRLPANTIRFAEQRHAGDSKRIDLYLTWPEMQGYSVGQKRRFDDSGSADGLIFLQLSQSTMSRDMSGRVEPIYSRLFDGDSLPGPFGLTAHHLRADSGYGDEVILTAQQPGADAYAVRCLMPRQTAAGQTTSQTTSLAATNSASCQRDIRAGQDLTVLYRFSPTLLRDWAHIDAAIARFVQERVSPRKAAQ</sequence>
<evidence type="ECO:0008006" key="4">
    <source>
        <dbReference type="Google" id="ProtNLM"/>
    </source>
</evidence>
<name>A0ABT9PYG1_9HYPH</name>
<organism evidence="2 3">
    <name type="scientific">Neorhizobium huautlense</name>
    <dbReference type="NCBI Taxonomy" id="67774"/>
    <lineage>
        <taxon>Bacteria</taxon>
        <taxon>Pseudomonadati</taxon>
        <taxon>Pseudomonadota</taxon>
        <taxon>Alphaproteobacteria</taxon>
        <taxon>Hyphomicrobiales</taxon>
        <taxon>Rhizobiaceae</taxon>
        <taxon>Rhizobium/Agrobacterium group</taxon>
        <taxon>Neorhizobium</taxon>
    </lineage>
</organism>
<keyword evidence="1" id="KW-1133">Transmembrane helix</keyword>
<reference evidence="2 3" key="1">
    <citation type="submission" date="2023-07" db="EMBL/GenBank/DDBJ databases">
        <title>Sorghum-associated microbial communities from plants grown in Nebraska, USA.</title>
        <authorList>
            <person name="Schachtman D."/>
        </authorList>
    </citation>
    <scope>NUCLEOTIDE SEQUENCE [LARGE SCALE GENOMIC DNA]</scope>
    <source>
        <strain evidence="2 3">DS1307</strain>
    </source>
</reference>
<evidence type="ECO:0000313" key="3">
    <source>
        <dbReference type="Proteomes" id="UP001241472"/>
    </source>
</evidence>
<feature type="transmembrane region" description="Helical" evidence="1">
    <location>
        <begin position="16"/>
        <end position="41"/>
    </location>
</feature>
<keyword evidence="1" id="KW-0472">Membrane</keyword>
<comment type="caution">
    <text evidence="2">The sequence shown here is derived from an EMBL/GenBank/DDBJ whole genome shotgun (WGS) entry which is preliminary data.</text>
</comment>
<proteinExistence type="predicted"/>
<evidence type="ECO:0000256" key="1">
    <source>
        <dbReference type="SAM" id="Phobius"/>
    </source>
</evidence>
<dbReference type="EMBL" id="JAUSRF010000016">
    <property type="protein sequence ID" value="MDP9839467.1"/>
    <property type="molecule type" value="Genomic_DNA"/>
</dbReference>
<keyword evidence="3" id="KW-1185">Reference proteome</keyword>
<evidence type="ECO:0000313" key="2">
    <source>
        <dbReference type="EMBL" id="MDP9839467.1"/>
    </source>
</evidence>